<comment type="caution">
    <text evidence="2">The sequence shown here is derived from an EMBL/GenBank/DDBJ whole genome shotgun (WGS) entry which is preliminary data.</text>
</comment>
<sequence length="194" mass="20528">MPPKKDTAGGESSELLAGFSDKETKLLAAAFLSSTAPDKTHTDQFNYDVMATLTRNTAGSLKKMWPPIKKKAIENHPSFAKFLGQAGAAAPAGEPKPAVAPKGRKRKASDEGTEDSAEAVNEKYEPASAANKSDDDKSDSKKQKKPVAEKKAPAAKGRGRPKKQAKKKEEAIKSEENSADGSDSLGADLEDDAT</sequence>
<reference evidence="3" key="1">
    <citation type="submission" date="2018-05" db="EMBL/GenBank/DDBJ databases">
        <title>Draft genome sequence of Stemphylium lycopersici strain CIDEFI 213.</title>
        <authorList>
            <person name="Medina R."/>
            <person name="Franco M.E.E."/>
            <person name="Lucentini C.G."/>
            <person name="Saparrat M.C.N."/>
            <person name="Balatti P.A."/>
        </authorList>
    </citation>
    <scope>NUCLEOTIDE SEQUENCE [LARGE SCALE GENOMIC DNA]</scope>
    <source>
        <strain evidence="3">CIDEFI 213</strain>
    </source>
</reference>
<dbReference type="AlphaFoldDB" id="A0A364N4N1"/>
<dbReference type="Proteomes" id="UP000249619">
    <property type="component" value="Unassembled WGS sequence"/>
</dbReference>
<dbReference type="OrthoDB" id="3796455at2759"/>
<proteinExistence type="predicted"/>
<evidence type="ECO:0000256" key="1">
    <source>
        <dbReference type="SAM" id="MobiDB-lite"/>
    </source>
</evidence>
<name>A0A364N4N1_STELY</name>
<feature type="compositionally biased region" description="Basic and acidic residues" evidence="1">
    <location>
        <begin position="167"/>
        <end position="176"/>
    </location>
</feature>
<protein>
    <submittedName>
        <fullName evidence="2">DNA binding protein</fullName>
    </submittedName>
</protein>
<feature type="compositionally biased region" description="Basic residues" evidence="1">
    <location>
        <begin position="157"/>
        <end position="166"/>
    </location>
</feature>
<accession>A0A364N4N1</accession>
<dbReference type="EMBL" id="QGDH01000053">
    <property type="protein sequence ID" value="RAR11838.1"/>
    <property type="molecule type" value="Genomic_DNA"/>
</dbReference>
<feature type="compositionally biased region" description="Low complexity" evidence="1">
    <location>
        <begin position="84"/>
        <end position="101"/>
    </location>
</feature>
<feature type="compositionally biased region" description="Basic and acidic residues" evidence="1">
    <location>
        <begin position="132"/>
        <end position="152"/>
    </location>
</feature>
<gene>
    <name evidence="2" type="ORF">DDE83_004306</name>
</gene>
<keyword evidence="3" id="KW-1185">Reference proteome</keyword>
<evidence type="ECO:0000313" key="3">
    <source>
        <dbReference type="Proteomes" id="UP000249619"/>
    </source>
</evidence>
<evidence type="ECO:0000313" key="2">
    <source>
        <dbReference type="EMBL" id="RAR11838.1"/>
    </source>
</evidence>
<feature type="region of interest" description="Disordered" evidence="1">
    <location>
        <begin position="84"/>
        <end position="194"/>
    </location>
</feature>
<organism evidence="2 3">
    <name type="scientific">Stemphylium lycopersici</name>
    <name type="common">Tomato gray leaf spot disease fungus</name>
    <name type="synonym">Thyrospora lycopersici</name>
    <dbReference type="NCBI Taxonomy" id="183478"/>
    <lineage>
        <taxon>Eukaryota</taxon>
        <taxon>Fungi</taxon>
        <taxon>Dikarya</taxon>
        <taxon>Ascomycota</taxon>
        <taxon>Pezizomycotina</taxon>
        <taxon>Dothideomycetes</taxon>
        <taxon>Pleosporomycetidae</taxon>
        <taxon>Pleosporales</taxon>
        <taxon>Pleosporineae</taxon>
        <taxon>Pleosporaceae</taxon>
        <taxon>Stemphylium</taxon>
    </lineage>
</organism>